<dbReference type="OrthoDB" id="9846394at2"/>
<dbReference type="Proteomes" id="UP000215059">
    <property type="component" value="Unassembled WGS sequence"/>
</dbReference>
<feature type="transmembrane region" description="Helical" evidence="1">
    <location>
        <begin position="96"/>
        <end position="116"/>
    </location>
</feature>
<name>A0A235F8X5_9BACL</name>
<dbReference type="AlphaFoldDB" id="A0A235F8X5"/>
<keyword evidence="1" id="KW-0472">Membrane</keyword>
<dbReference type="RefSeq" id="WP_094252970.1">
    <property type="nucleotide sequence ID" value="NZ_JBHLXL010000001.1"/>
</dbReference>
<organism evidence="2 3">
    <name type="scientific">Fictibacillus aquaticus</name>
    <dbReference type="NCBI Taxonomy" id="2021314"/>
    <lineage>
        <taxon>Bacteria</taxon>
        <taxon>Bacillati</taxon>
        <taxon>Bacillota</taxon>
        <taxon>Bacilli</taxon>
        <taxon>Bacillales</taxon>
        <taxon>Fictibacillaceae</taxon>
        <taxon>Fictibacillus</taxon>
    </lineage>
</organism>
<protein>
    <submittedName>
        <fullName evidence="2">Uncharacterized protein</fullName>
    </submittedName>
</protein>
<keyword evidence="3" id="KW-1185">Reference proteome</keyword>
<dbReference type="EMBL" id="NOII01000003">
    <property type="protein sequence ID" value="OYD57619.1"/>
    <property type="molecule type" value="Genomic_DNA"/>
</dbReference>
<evidence type="ECO:0000256" key="1">
    <source>
        <dbReference type="SAM" id="Phobius"/>
    </source>
</evidence>
<evidence type="ECO:0000313" key="2">
    <source>
        <dbReference type="EMBL" id="OYD57619.1"/>
    </source>
</evidence>
<proteinExistence type="predicted"/>
<sequence length="122" mass="13692">MEGKQGQNKIIELGNRVGEKASEIGSKISETAKITFDHLNFLKHFTDLDKEVSKNEKEKAIAIINVIKDMKDDETKAEALKDYIESNNRKEIIEKIIYAIKYLSGAAAIVVVAVLLKQKSDQ</sequence>
<accession>A0A235F8X5</accession>
<gene>
    <name evidence="2" type="ORF">CGZ90_13210</name>
</gene>
<comment type="caution">
    <text evidence="2">The sequence shown here is derived from an EMBL/GenBank/DDBJ whole genome shotgun (WGS) entry which is preliminary data.</text>
</comment>
<reference evidence="2 3" key="1">
    <citation type="submission" date="2017-07" db="EMBL/GenBank/DDBJ databases">
        <title>Fictibacillus sp. nov. GDSW-R2A3 Genome sequencing and assembly.</title>
        <authorList>
            <person name="Mayilraj S."/>
        </authorList>
    </citation>
    <scope>NUCLEOTIDE SEQUENCE [LARGE SCALE GENOMIC DNA]</scope>
    <source>
        <strain evidence="2 3">GDSW-R2A3</strain>
    </source>
</reference>
<keyword evidence="1" id="KW-0812">Transmembrane</keyword>
<keyword evidence="1" id="KW-1133">Transmembrane helix</keyword>
<evidence type="ECO:0000313" key="3">
    <source>
        <dbReference type="Proteomes" id="UP000215059"/>
    </source>
</evidence>